<organism evidence="2 3">
    <name type="scientific">Vigna mungo</name>
    <name type="common">Black gram</name>
    <name type="synonym">Phaseolus mungo</name>
    <dbReference type="NCBI Taxonomy" id="3915"/>
    <lineage>
        <taxon>Eukaryota</taxon>
        <taxon>Viridiplantae</taxon>
        <taxon>Streptophyta</taxon>
        <taxon>Embryophyta</taxon>
        <taxon>Tracheophyta</taxon>
        <taxon>Spermatophyta</taxon>
        <taxon>Magnoliopsida</taxon>
        <taxon>eudicotyledons</taxon>
        <taxon>Gunneridae</taxon>
        <taxon>Pentapetalae</taxon>
        <taxon>rosids</taxon>
        <taxon>fabids</taxon>
        <taxon>Fabales</taxon>
        <taxon>Fabaceae</taxon>
        <taxon>Papilionoideae</taxon>
        <taxon>50 kb inversion clade</taxon>
        <taxon>NPAAA clade</taxon>
        <taxon>indigoferoid/millettioid clade</taxon>
        <taxon>Phaseoleae</taxon>
        <taxon>Vigna</taxon>
    </lineage>
</organism>
<evidence type="ECO:0000256" key="1">
    <source>
        <dbReference type="SAM" id="MobiDB-lite"/>
    </source>
</evidence>
<evidence type="ECO:0000313" key="3">
    <source>
        <dbReference type="Proteomes" id="UP001374535"/>
    </source>
</evidence>
<name>A0AAQ3S428_VIGMU</name>
<keyword evidence="3" id="KW-1185">Reference proteome</keyword>
<proteinExistence type="predicted"/>
<feature type="region of interest" description="Disordered" evidence="1">
    <location>
        <begin position="15"/>
        <end position="43"/>
    </location>
</feature>
<sequence>MSHWAVEYNQKNHHLHHAKLLAPDSPAKSKKPENPVRRLRRSAKFLRLPPPATTLRLVVSPPSEVVPPINRGESISSKPNPNRNLQKIQTVNPFLLPRVPSSQIHHHIRTCIKTRPPINPACIDGDESSTTRAFHNNKTSRAASLQK</sequence>
<accession>A0AAQ3S428</accession>
<dbReference type="EMBL" id="CP144697">
    <property type="protein sequence ID" value="WVZ15618.1"/>
    <property type="molecule type" value="Genomic_DNA"/>
</dbReference>
<dbReference type="AlphaFoldDB" id="A0AAQ3S428"/>
<evidence type="ECO:0000313" key="2">
    <source>
        <dbReference type="EMBL" id="WVZ15618.1"/>
    </source>
</evidence>
<feature type="region of interest" description="Disordered" evidence="1">
    <location>
        <begin position="66"/>
        <end position="85"/>
    </location>
</feature>
<gene>
    <name evidence="2" type="ORF">V8G54_013184</name>
</gene>
<feature type="compositionally biased region" description="Polar residues" evidence="1">
    <location>
        <begin position="73"/>
        <end position="85"/>
    </location>
</feature>
<dbReference type="Proteomes" id="UP001374535">
    <property type="component" value="Chromosome 4"/>
</dbReference>
<protein>
    <submittedName>
        <fullName evidence="2">Uncharacterized protein</fullName>
    </submittedName>
</protein>
<reference evidence="2 3" key="1">
    <citation type="journal article" date="2023" name="Life. Sci Alliance">
        <title>Evolutionary insights into 3D genome organization and epigenetic landscape of Vigna mungo.</title>
        <authorList>
            <person name="Junaid A."/>
            <person name="Singh B."/>
            <person name="Bhatia S."/>
        </authorList>
    </citation>
    <scope>NUCLEOTIDE SEQUENCE [LARGE SCALE GENOMIC DNA]</scope>
    <source>
        <strain evidence="2">Urdbean</strain>
    </source>
</reference>